<organism>
    <name type="scientific">Serpula lacrymans var. lacrymans (strain S7.9)</name>
    <name type="common">Dry rot fungus</name>
    <dbReference type="NCBI Taxonomy" id="578457"/>
    <lineage>
        <taxon>Eukaryota</taxon>
        <taxon>Fungi</taxon>
        <taxon>Dikarya</taxon>
        <taxon>Basidiomycota</taxon>
        <taxon>Agaricomycotina</taxon>
        <taxon>Agaricomycetes</taxon>
        <taxon>Agaricomycetidae</taxon>
        <taxon>Boletales</taxon>
        <taxon>Coniophorineae</taxon>
        <taxon>Serpulaceae</taxon>
        <taxon>Serpula</taxon>
    </lineage>
</organism>
<proteinExistence type="predicted"/>
<evidence type="ECO:0000313" key="2">
    <source>
        <dbReference type="EMBL" id="EGO22018.1"/>
    </source>
</evidence>
<dbReference type="KEGG" id="sla:SERLADRAFT_441242"/>
<accession>F8P5Y1</accession>
<reference evidence="2" key="1">
    <citation type="submission" date="2011-04" db="EMBL/GenBank/DDBJ databases">
        <title>Evolution of plant cell wall degrading machinery underlies the functional diversity of forest fungi.</title>
        <authorList>
            <consortium name="US DOE Joint Genome Institute (JGI-PGF)"/>
            <person name="Eastwood D.C."/>
            <person name="Floudas D."/>
            <person name="Binder M."/>
            <person name="Majcherczyk A."/>
            <person name="Schneider P."/>
            <person name="Aerts A."/>
            <person name="Asiegbu F.O."/>
            <person name="Baker S.E."/>
            <person name="Barry K."/>
            <person name="Bendiksby M."/>
            <person name="Blumentritt M."/>
            <person name="Coutinho P.M."/>
            <person name="Cullen D."/>
            <person name="Cullen D."/>
            <person name="Gathman A."/>
            <person name="Goodell B."/>
            <person name="Henrissat B."/>
            <person name="Ihrmark K."/>
            <person name="Kauserud H."/>
            <person name="Kohler A."/>
            <person name="LaButti K."/>
            <person name="Lapidus A."/>
            <person name="Lavin J.L."/>
            <person name="Lee Y.-H."/>
            <person name="Lindquist E."/>
            <person name="Lilly W."/>
            <person name="Lucas S."/>
            <person name="Morin E."/>
            <person name="Murat C."/>
            <person name="Oguiza J.A."/>
            <person name="Park J."/>
            <person name="Pisabarro A.G."/>
            <person name="Riley R."/>
            <person name="Rosling A."/>
            <person name="Salamov A."/>
            <person name="Schmidt O."/>
            <person name="Schmutz J."/>
            <person name="Skrede I."/>
            <person name="Stenlid J."/>
            <person name="Wiebenga A."/>
            <person name="Xie X."/>
            <person name="Kues U."/>
            <person name="Hibbett D.S."/>
            <person name="Hoffmeister D."/>
            <person name="Hogberg N."/>
            <person name="Martin F."/>
            <person name="Grigoriev I.V."/>
            <person name="Watkinson S.C."/>
        </authorList>
    </citation>
    <scope>NUCLEOTIDE SEQUENCE</scope>
    <source>
        <strain evidence="2">S7.9</strain>
    </source>
</reference>
<gene>
    <name evidence="2" type="ORF">SERLADRAFT_441242</name>
</gene>
<sequence>MSTSNSTGFPVTTYFVPSEANMLADNRVSFARGQQHNQANVSDAIELISAKNTYVYLFYKTEKCYPHAYHALSSMHTFLAIDLRAFAAQQSGLEYLSGTPDGKISFRIFGTTLEDELLEWADGHGKGIFGIRREDLANRSAHADRVRRLFEYSSTRFVPPVPIIPRADQCYPGAHLTHCHSTTSVHPVSGRIHSHRPNQPNLARVEPLQSPFHWVEPKTTNIPVTSTLTSVKRPNPSSSDKPTRSPTRPERSDTPDPHRENSIETAVSPKPGSPSNPINVDDTDMINQLYAGTYNLGDDNPPTPQSDTSSNTRQKYHQGVRNNAPYCQHCGWSDHRTYYCEAYYCPDCDRRTPGHSFNRCPICMENKDRVLMEGLHGDVSYDNSYNMDGEGTKFW</sequence>
<feature type="region of interest" description="Disordered" evidence="1">
    <location>
        <begin position="217"/>
        <end position="316"/>
    </location>
</feature>
<protein>
    <submittedName>
        <fullName evidence="2">Uncharacterized protein</fullName>
    </submittedName>
</protein>
<dbReference type="HOGENOM" id="CLU_060170_0_0_1"/>
<evidence type="ECO:0000256" key="1">
    <source>
        <dbReference type="SAM" id="MobiDB-lite"/>
    </source>
</evidence>
<dbReference type="EMBL" id="GL945438">
    <property type="protein sequence ID" value="EGO22018.1"/>
    <property type="molecule type" value="Genomic_DNA"/>
</dbReference>
<feature type="compositionally biased region" description="Basic and acidic residues" evidence="1">
    <location>
        <begin position="241"/>
        <end position="262"/>
    </location>
</feature>
<dbReference type="RefSeq" id="XP_007321804.1">
    <property type="nucleotide sequence ID" value="XM_007321742.1"/>
</dbReference>
<name>F8P5Y1_SERL9</name>
<dbReference type="GeneID" id="18815515"/>
<feature type="compositionally biased region" description="Polar residues" evidence="1">
    <location>
        <begin position="218"/>
        <end position="240"/>
    </location>
</feature>
<dbReference type="Proteomes" id="UP000008064">
    <property type="component" value="Unassembled WGS sequence"/>
</dbReference>
<dbReference type="AlphaFoldDB" id="F8P5Y1"/>